<feature type="domain" description="Post-SET" evidence="3">
    <location>
        <begin position="68"/>
        <end position="84"/>
    </location>
</feature>
<evidence type="ECO:0000259" key="5">
    <source>
        <dbReference type="PROSITE" id="PS51977"/>
    </source>
</evidence>
<dbReference type="SUPFAM" id="SSF142921">
    <property type="entry name" value="WGR domain-like"/>
    <property type="match status" value="1"/>
</dbReference>
<evidence type="ECO:0000256" key="2">
    <source>
        <dbReference type="SAM" id="MobiDB-lite"/>
    </source>
</evidence>
<gene>
    <name evidence="6" type="ORF">N4264_20020</name>
</gene>
<evidence type="ECO:0000313" key="6">
    <source>
        <dbReference type="EMBL" id="UXI67016.1"/>
    </source>
</evidence>
<dbReference type="PROSITE" id="PS51977">
    <property type="entry name" value="WGR"/>
    <property type="match status" value="1"/>
</dbReference>
<evidence type="ECO:0000256" key="1">
    <source>
        <dbReference type="PROSITE-ProRule" id="PRU00325"/>
    </source>
</evidence>
<feature type="region of interest" description="Disordered" evidence="2">
    <location>
        <begin position="782"/>
        <end position="819"/>
    </location>
</feature>
<keyword evidence="1" id="KW-0863">Zinc-finger</keyword>
<dbReference type="InterPro" id="IPR008893">
    <property type="entry name" value="WGR_domain"/>
</dbReference>
<dbReference type="InterPro" id="IPR007527">
    <property type="entry name" value="Znf_SWIM"/>
</dbReference>
<dbReference type="PROSITE" id="PS50868">
    <property type="entry name" value="POST_SET"/>
    <property type="match status" value="1"/>
</dbReference>
<dbReference type="CDD" id="cd07996">
    <property type="entry name" value="WGR_MMR_like"/>
    <property type="match status" value="1"/>
</dbReference>
<dbReference type="PROSITE" id="PS50966">
    <property type="entry name" value="ZF_SWIM"/>
    <property type="match status" value="1"/>
</dbReference>
<name>A0ABY6BEH3_9GAMM</name>
<dbReference type="InterPro" id="IPR049809">
    <property type="entry name" value="YehF/YfeS-like_WGR"/>
</dbReference>
<feature type="domain" description="SWIM-type" evidence="4">
    <location>
        <begin position="57"/>
        <end position="90"/>
    </location>
</feature>
<evidence type="ECO:0000259" key="3">
    <source>
        <dbReference type="PROSITE" id="PS50868"/>
    </source>
</evidence>
<dbReference type="InterPro" id="IPR003616">
    <property type="entry name" value="Post-SET_dom"/>
</dbReference>
<proteinExistence type="predicted"/>
<keyword evidence="7" id="KW-1185">Reference proteome</keyword>
<sequence length="1954" mass="211509">MTAALRADLLKLTPEALAQLANLGLVKRAQRELAAGYVPQLTHADDGTVSAIFPDQVQTAFPPGAGLKEARCSCGATLCRHRIATVLHYAATSADEAPAAAPAEARFADLDEQQIRDQTTASLWAAVEREARSGIRIDVERSHSADRRSVVYTARLPHATARFYAGADLAFARCDCTAQQRCEHIALGALALKRAGDIGDVRLTIELGDRRDGDHKGTAFAFCVEPYRHLVRVLLAQGLANGAADSPHTAQALNDALQASRNIDATWLTLCLEAIEQWLDHYHRRSARFSYGEGVQLLRELSLRVAVAQAGTAELSPRAVLGMGEAMETAMDRLGLISLGMRLEGDGADRCATLAVVDCDTQTLLCLQKTWQRKTDDGTSELAQLDQQRVAGSLRLGKLAQGTLVTTTARRRANGELKLGQSFAGKASVTPHTGDWSALRPPLLIESQKDFLRQETHAPPRDLLARSALPGFHVLRLARVMTLGFDPAQQRLHAIVLDPGGSPWHLVRDYAATTPGAFDAIARALRDVAASPRPAYAAGPVRRHAEGLTLEPWALSVGRLVVPDATAPDGTLAEVPLINVPTAGQDPLRQFLAAIDECLCEVLRDGLRRHSGASERLGELLRRCRDLGLAGTGERGAGALLQQLSTHWHASRQGERDSVFAAATAFGDLVQWTALARHAAASIDLDVSEGKMTMQRFELVEGTASKFWEISRDGCTYTVRFGRIGTNGQTQSKTAPTEAKAQAEVDKLIKEKTGKGYSSVAVAAGARLDAVAVKPARPAAAPAAPAQAPAEGAPATLASTTEPVADPSPPAPTGAPVHPGSIPMPSGQFQFTPAMRKLLPVQRGFDAPAQPQTPQDTLWGRLPNFVGADQQRAHAAISTAGLSQLAKQFPIAEIFTASSLSTPDAARWEAAMQLATALQSAIYGGNIMMALLELCVVLHGAEFAVGTYLAAMAPAPSGRLYSWVGPVPGVEILHEALARCTDEEYARAKAALPAQPRSQREQFARGVVFHTEPDLVADAIAVANTSDAYAFEAVTGLSRAQLTLDQAASVVKSTLWRDHTGAPILAVNLARLHGAASLPLAMRLYEHQMDSGTRARFADIVRAFDSPDAFAALLMHFERKEARVQIDEFAKAWPFAAMQAAAALVARSRDKDVEAWLTRMLSAHAPLVDALSASLDGAAANVVTRLCSKLTDLEDAPLDALPDVLRDPPWLKPVRKVQRPELPERPMPEPRMQWPPGVQAKWRTYFDPNDAESQMRGTSLSRGQMALKRLVIPGALWEPLLTGEIRDLTPHLEAIDALWQSTESYRRYRDAGELQSLPDATRQLLWNNLPGFETTSWGLEYSVCAIVAVDELSGLPGLLRSLEARLDTGLMAALPVGAAPIAPFAVLGLSRKKARPHAMAWLRAHTTLASTALLAQAASGQKKAVEQAEAGLRWLAANTDMAQVREGARHFGDAGEALLDAILSVDPLSILPQKPRPLPAFFLPGGLARPRLHDGRAVPVQALGALATLLQVSVLDEAHAGIDIVKQFCTPASLDDFAWDLFQAWNQSGAPSKESWAFTAIGHLGGDACVRQLTPLIRAWPGESQHARAVTGLDILSRIGSDLALMNLNGIAQKAKFKGLQDRAKEKIQAIAEARELTTEELGDRLVPDLDLDADGTLRLDFGPRQFTVGFDEQLRPFAKDASGARLKDLPKPLKTDDASLAQAASDRWKLLKKDMKTIASNQIQRLELAMCSSRTFEFGVFQRFFVQHPLQRHLTQRLLWGVKRADGSVQGFRVAEDLSFADRDDLTLSIAEDAIIVLPHVLTLSAEEQAAFGQIFADYEILQPFMQLGREVLALDDDEIDRSESQRFKGKRVAIGSVYGLQHRGWRNGSPQDSGWISWFEKSLPGGLEVQIELDPGTIVGDINYNPKQTLGALTLRVANTWDEKGKRPFSALDPVSRSELLRDIDRLTVLVD</sequence>
<keyword evidence="1" id="KW-0862">Zinc</keyword>
<dbReference type="InterPro" id="IPR025406">
    <property type="entry name" value="DUF4132"/>
</dbReference>
<reference evidence="6" key="1">
    <citation type="submission" date="2022-09" db="EMBL/GenBank/DDBJ databases">
        <title>Tahibacter sp. nov., isolated from a fresh water.</title>
        <authorList>
            <person name="Baek J.H."/>
            <person name="Lee J.K."/>
            <person name="Kim J.M."/>
            <person name="Jeon C.O."/>
        </authorList>
    </citation>
    <scope>NUCLEOTIDE SEQUENCE</scope>
    <source>
        <strain evidence="6">W38</strain>
    </source>
</reference>
<feature type="compositionally biased region" description="Low complexity" evidence="2">
    <location>
        <begin position="782"/>
        <end position="798"/>
    </location>
</feature>
<dbReference type="Pfam" id="PF05406">
    <property type="entry name" value="WGR"/>
    <property type="match status" value="1"/>
</dbReference>
<dbReference type="Pfam" id="PF13569">
    <property type="entry name" value="DUF4132"/>
    <property type="match status" value="1"/>
</dbReference>
<feature type="domain" description="WGR" evidence="5">
    <location>
        <begin position="684"/>
        <end position="775"/>
    </location>
</feature>
<dbReference type="Proteomes" id="UP001064632">
    <property type="component" value="Chromosome"/>
</dbReference>
<organism evidence="6 7">
    <name type="scientific">Tahibacter amnicola</name>
    <dbReference type="NCBI Taxonomy" id="2976241"/>
    <lineage>
        <taxon>Bacteria</taxon>
        <taxon>Pseudomonadati</taxon>
        <taxon>Pseudomonadota</taxon>
        <taxon>Gammaproteobacteria</taxon>
        <taxon>Lysobacterales</taxon>
        <taxon>Rhodanobacteraceae</taxon>
        <taxon>Tahibacter</taxon>
    </lineage>
</organism>
<evidence type="ECO:0000313" key="7">
    <source>
        <dbReference type="Proteomes" id="UP001064632"/>
    </source>
</evidence>
<keyword evidence="1" id="KW-0479">Metal-binding</keyword>
<protein>
    <submittedName>
        <fullName evidence="6">DUF4132 domain-containing protein</fullName>
    </submittedName>
</protein>
<dbReference type="EMBL" id="CP104694">
    <property type="protein sequence ID" value="UXI67016.1"/>
    <property type="molecule type" value="Genomic_DNA"/>
</dbReference>
<dbReference type="InterPro" id="IPR036930">
    <property type="entry name" value="WGR_dom_sf"/>
</dbReference>
<evidence type="ECO:0000259" key="4">
    <source>
        <dbReference type="PROSITE" id="PS50966"/>
    </source>
</evidence>
<accession>A0ABY6BEH3</accession>
<dbReference type="SMART" id="SM00773">
    <property type="entry name" value="WGR"/>
    <property type="match status" value="1"/>
</dbReference>
<dbReference type="Gene3D" id="2.20.140.10">
    <property type="entry name" value="WGR domain"/>
    <property type="match status" value="1"/>
</dbReference>
<dbReference type="RefSeq" id="WP_261693992.1">
    <property type="nucleotide sequence ID" value="NZ_CP104694.1"/>
</dbReference>